<dbReference type="GO" id="GO:0003676">
    <property type="term" value="F:nucleic acid binding"/>
    <property type="evidence" value="ECO:0007669"/>
    <property type="project" value="InterPro"/>
</dbReference>
<protein>
    <submittedName>
        <fullName evidence="1">Uncharacterized protein</fullName>
    </submittedName>
</protein>
<dbReference type="Gene3D" id="3.30.420.10">
    <property type="entry name" value="Ribonuclease H-like superfamily/Ribonuclease H"/>
    <property type="match status" value="1"/>
</dbReference>
<dbReference type="Proteomes" id="UP000886998">
    <property type="component" value="Unassembled WGS sequence"/>
</dbReference>
<organism evidence="1 2">
    <name type="scientific">Trichonephila inaurata madagascariensis</name>
    <dbReference type="NCBI Taxonomy" id="2747483"/>
    <lineage>
        <taxon>Eukaryota</taxon>
        <taxon>Metazoa</taxon>
        <taxon>Ecdysozoa</taxon>
        <taxon>Arthropoda</taxon>
        <taxon>Chelicerata</taxon>
        <taxon>Arachnida</taxon>
        <taxon>Araneae</taxon>
        <taxon>Araneomorphae</taxon>
        <taxon>Entelegynae</taxon>
        <taxon>Araneoidea</taxon>
        <taxon>Nephilidae</taxon>
        <taxon>Trichonephila</taxon>
        <taxon>Trichonephila inaurata</taxon>
    </lineage>
</organism>
<proteinExistence type="predicted"/>
<dbReference type="InterPro" id="IPR036397">
    <property type="entry name" value="RNaseH_sf"/>
</dbReference>
<evidence type="ECO:0000313" key="2">
    <source>
        <dbReference type="Proteomes" id="UP000886998"/>
    </source>
</evidence>
<comment type="caution">
    <text evidence="1">The sequence shown here is derived from an EMBL/GenBank/DDBJ whole genome shotgun (WGS) entry which is preliminary data.</text>
</comment>
<dbReference type="EMBL" id="BMAV01009749">
    <property type="protein sequence ID" value="GFY54175.1"/>
    <property type="molecule type" value="Genomic_DNA"/>
</dbReference>
<evidence type="ECO:0000313" key="1">
    <source>
        <dbReference type="EMBL" id="GFY54175.1"/>
    </source>
</evidence>
<accession>A0A8X6XKB6</accession>
<name>A0A8X6XKB6_9ARAC</name>
<gene>
    <name evidence="1" type="ORF">TNIN_434661</name>
</gene>
<sequence length="88" mass="10087">MDDNTLIYQAYEESEYLQIEDITRKNWPSYSTDLNPIEHEPNSFPDTPGVEKIRTEPKQNLSTDGQHFPFRSQLSLASVCPVTVTVGR</sequence>
<keyword evidence="2" id="KW-1185">Reference proteome</keyword>
<dbReference type="AlphaFoldDB" id="A0A8X6XKB6"/>
<reference evidence="1" key="1">
    <citation type="submission" date="2020-08" db="EMBL/GenBank/DDBJ databases">
        <title>Multicomponent nature underlies the extraordinary mechanical properties of spider dragline silk.</title>
        <authorList>
            <person name="Kono N."/>
            <person name="Nakamura H."/>
            <person name="Mori M."/>
            <person name="Yoshida Y."/>
            <person name="Ohtoshi R."/>
            <person name="Malay A.D."/>
            <person name="Moran D.A.P."/>
            <person name="Tomita M."/>
            <person name="Numata K."/>
            <person name="Arakawa K."/>
        </authorList>
    </citation>
    <scope>NUCLEOTIDE SEQUENCE</scope>
</reference>